<proteinExistence type="predicted"/>
<evidence type="ECO:0000256" key="1">
    <source>
        <dbReference type="SAM" id="MobiDB-lite"/>
    </source>
</evidence>
<name>A0AAV1IUF4_9NEOP</name>
<sequence length="111" mass="12496">MHKPKRGTSHFIKPVLSTGSDSASRRGTRLRRFLHRSRDAEAERRCMARAAAESQAEVARVPTAHAVAFKGARRPAAINPQMNVYIVIYRIAYLKCVCEKLIGLFLRTSDE</sequence>
<evidence type="ECO:0000313" key="3">
    <source>
        <dbReference type="Proteomes" id="UP001497472"/>
    </source>
</evidence>
<gene>
    <name evidence="2" type="ORF">LNINA_LOCUS865</name>
</gene>
<protein>
    <submittedName>
        <fullName evidence="2">Uncharacterized protein</fullName>
    </submittedName>
</protein>
<evidence type="ECO:0000313" key="2">
    <source>
        <dbReference type="EMBL" id="CAK1540844.1"/>
    </source>
</evidence>
<dbReference type="EMBL" id="CAVLEF010000001">
    <property type="protein sequence ID" value="CAK1540844.1"/>
    <property type="molecule type" value="Genomic_DNA"/>
</dbReference>
<feature type="region of interest" description="Disordered" evidence="1">
    <location>
        <begin position="1"/>
        <end position="28"/>
    </location>
</feature>
<reference evidence="2 3" key="1">
    <citation type="submission" date="2023-11" db="EMBL/GenBank/DDBJ databases">
        <authorList>
            <person name="Okamura Y."/>
        </authorList>
    </citation>
    <scope>NUCLEOTIDE SEQUENCE [LARGE SCALE GENOMIC DNA]</scope>
</reference>
<dbReference type="Proteomes" id="UP001497472">
    <property type="component" value="Unassembled WGS sequence"/>
</dbReference>
<accession>A0AAV1IUF4</accession>
<dbReference type="AlphaFoldDB" id="A0AAV1IUF4"/>
<comment type="caution">
    <text evidence="2">The sequence shown here is derived from an EMBL/GenBank/DDBJ whole genome shotgun (WGS) entry which is preliminary data.</text>
</comment>
<organism evidence="2 3">
    <name type="scientific">Leptosia nina</name>
    <dbReference type="NCBI Taxonomy" id="320188"/>
    <lineage>
        <taxon>Eukaryota</taxon>
        <taxon>Metazoa</taxon>
        <taxon>Ecdysozoa</taxon>
        <taxon>Arthropoda</taxon>
        <taxon>Hexapoda</taxon>
        <taxon>Insecta</taxon>
        <taxon>Pterygota</taxon>
        <taxon>Neoptera</taxon>
        <taxon>Endopterygota</taxon>
        <taxon>Lepidoptera</taxon>
        <taxon>Glossata</taxon>
        <taxon>Ditrysia</taxon>
        <taxon>Papilionoidea</taxon>
        <taxon>Pieridae</taxon>
        <taxon>Pierinae</taxon>
        <taxon>Leptosia</taxon>
    </lineage>
</organism>
<keyword evidence="3" id="KW-1185">Reference proteome</keyword>